<dbReference type="GeneID" id="9462518"/>
<reference evidence="3" key="2">
    <citation type="journal article" date="2009" name="Nature">
        <title>Genome sequence and analysis of the Irish potato famine pathogen Phytophthora infestans.</title>
        <authorList>
            <consortium name="The Broad Institute Genome Sequencing Platform"/>
            <person name="Haas B.J."/>
            <person name="Kamoun S."/>
            <person name="Zody M.C."/>
            <person name="Jiang R.H."/>
            <person name="Handsaker R.E."/>
            <person name="Cano L.M."/>
            <person name="Grabherr M."/>
            <person name="Kodira C.D."/>
            <person name="Raffaele S."/>
            <person name="Torto-Alalibo T."/>
            <person name="Bozkurt T.O."/>
            <person name="Ah-Fong A.M."/>
            <person name="Alvarado L."/>
            <person name="Anderson V.L."/>
            <person name="Armstrong M.R."/>
            <person name="Avrova A."/>
            <person name="Baxter L."/>
            <person name="Beynon J."/>
            <person name="Boevink P.C."/>
            <person name="Bollmann S.R."/>
            <person name="Bos J.I."/>
            <person name="Bulone V."/>
            <person name="Cai G."/>
            <person name="Cakir C."/>
            <person name="Carrington J.C."/>
            <person name="Chawner M."/>
            <person name="Conti L."/>
            <person name="Costanzo S."/>
            <person name="Ewan R."/>
            <person name="Fahlgren N."/>
            <person name="Fischbach M.A."/>
            <person name="Fugelstad J."/>
            <person name="Gilroy E.M."/>
            <person name="Gnerre S."/>
            <person name="Green P.J."/>
            <person name="Grenville-Briggs L.J."/>
            <person name="Griffith J."/>
            <person name="Grunwald N.J."/>
            <person name="Horn K."/>
            <person name="Horner N.R."/>
            <person name="Hu C.H."/>
            <person name="Huitema E."/>
            <person name="Jeong D.H."/>
            <person name="Jones A.M."/>
            <person name="Jones J.D."/>
            <person name="Jones R.W."/>
            <person name="Karlsson E.K."/>
            <person name="Kunjeti S.G."/>
            <person name="Lamour K."/>
            <person name="Liu Z."/>
            <person name="Ma L."/>
            <person name="Maclean D."/>
            <person name="Chibucos M.C."/>
            <person name="McDonald H."/>
            <person name="McWalters J."/>
            <person name="Meijer H.J."/>
            <person name="Morgan W."/>
            <person name="Morris P.F."/>
            <person name="Munro C.A."/>
            <person name="O'Neill K."/>
            <person name="Ospina-Giraldo M."/>
            <person name="Pinzon A."/>
            <person name="Pritchard L."/>
            <person name="Ramsahoye B."/>
            <person name="Ren Q."/>
            <person name="Restrepo S."/>
            <person name="Roy S."/>
            <person name="Sadanandom A."/>
            <person name="Savidor A."/>
            <person name="Schornack S."/>
            <person name="Schwartz D.C."/>
            <person name="Schumann U.D."/>
            <person name="Schwessinger B."/>
            <person name="Seyer L."/>
            <person name="Sharpe T."/>
            <person name="Silvar C."/>
            <person name="Song J."/>
            <person name="Studholme D.J."/>
            <person name="Sykes S."/>
            <person name="Thines M."/>
            <person name="van de Vondervoort P.J."/>
            <person name="Phuntumart V."/>
            <person name="Wawra S."/>
            <person name="Weide R."/>
            <person name="Win J."/>
            <person name="Young C."/>
            <person name="Zhou S."/>
            <person name="Fry W."/>
            <person name="Meyers B.C."/>
            <person name="van West P."/>
            <person name="Ristaino J."/>
            <person name="Govers F."/>
            <person name="Birch P.R."/>
            <person name="Whisson S.C."/>
            <person name="Judelson H.S."/>
            <person name="Nusbaum C."/>
        </authorList>
    </citation>
    <scope>NUCLEOTIDE SEQUENCE [LARGE SCALE GENOMIC DNA]</scope>
    <source>
        <strain evidence="3">T30-4</strain>
    </source>
</reference>
<reference evidence="1" key="1">
    <citation type="submission" date="2006-10" db="EMBL/GenBank/DDBJ databases">
        <title>Annotation of Phytophthora infestans T30-4.</title>
        <authorList>
            <consortium name="The Broad Institute Genome Sequencing Platform"/>
            <person name="Nusbaum C."/>
            <person name="Haas B."/>
            <person name="Kamoun S."/>
            <person name="Fry W."/>
            <person name="Judelson H."/>
            <person name="Ristaino J."/>
            <person name="Govers F."/>
            <person name="Whisson S."/>
            <person name="Birch P."/>
            <person name="Birren B."/>
            <person name="Lander E."/>
            <person name="Galagan J."/>
            <person name="Zody M."/>
            <person name="Devon K."/>
            <person name="O'Neil K."/>
            <person name="Zembek L."/>
            <person name="Anderson S."/>
            <person name="Jaffe D."/>
            <person name="Butler J."/>
            <person name="Alvarez P."/>
            <person name="Gnerre S."/>
            <person name="Grabherr M."/>
            <person name="Mauceli E."/>
            <person name="Brockman W."/>
            <person name="Young S."/>
            <person name="LaButti K."/>
            <person name="Sykes S."/>
            <person name="DeCaprio D."/>
            <person name="Crawford M."/>
            <person name="Koehrsen M."/>
            <person name="Engels R."/>
            <person name="Montgomery P."/>
            <person name="Pearson M."/>
            <person name="Howarth C."/>
            <person name="Larson L."/>
            <person name="White J."/>
            <person name="O'Leary S."/>
            <person name="Kodira C."/>
            <person name="Zeng Q."/>
            <person name="Yandava C."/>
            <person name="Alvarado L."/>
        </authorList>
    </citation>
    <scope>NUCLEOTIDE SEQUENCE</scope>
    <source>
        <strain evidence="1">T30-4</strain>
    </source>
</reference>
<gene>
    <name evidence="1" type="ORF">PITG_09018</name>
    <name evidence="2" type="ORF">PITG_09033</name>
</gene>
<accession>D0NDQ8</accession>
<dbReference type="InParanoid" id="D0NDQ8"/>
<dbReference type="EMBL" id="DS028133">
    <property type="protein sequence ID" value="EEY56226.1"/>
    <property type="molecule type" value="Genomic_DNA"/>
</dbReference>
<dbReference type="VEuPathDB" id="FungiDB:PITG_09018"/>
<dbReference type="RefSeq" id="XP_002903056.1">
    <property type="nucleotide sequence ID" value="XM_002903010.1"/>
</dbReference>
<protein>
    <submittedName>
        <fullName evidence="1">Uncharacterized protein</fullName>
    </submittedName>
</protein>
<dbReference type="AlphaFoldDB" id="D0NDQ8"/>
<name>D0NDQ8_PHYIT</name>
<dbReference type="HOGENOM" id="CLU_2710190_0_0_1"/>
<dbReference type="GeneID" id="9462505"/>
<dbReference type="Proteomes" id="UP000006643">
    <property type="component" value="Unassembled WGS sequence"/>
</dbReference>
<dbReference type="RefSeq" id="XP_002903045.1">
    <property type="nucleotide sequence ID" value="XM_002902999.1"/>
</dbReference>
<evidence type="ECO:0000313" key="3">
    <source>
        <dbReference type="Proteomes" id="UP000006643"/>
    </source>
</evidence>
<evidence type="ECO:0000313" key="2">
    <source>
        <dbReference type="EMBL" id="EEY56226.1"/>
    </source>
</evidence>
<sequence length="73" mass="8645">MDRRILNNKVGNRVRWAIHDEEGEFLGWKSGTQPLIKMFHWMNLWILCPVEVVKEIHQSDVPWITANLMTMSP</sequence>
<dbReference type="VEuPathDB" id="FungiDB:PITG_09033"/>
<keyword evidence="3" id="KW-1185">Reference proteome</keyword>
<evidence type="ECO:0000313" key="1">
    <source>
        <dbReference type="EMBL" id="EEY56215.1"/>
    </source>
</evidence>
<dbReference type="EMBL" id="DS028133">
    <property type="protein sequence ID" value="EEY56215.1"/>
    <property type="molecule type" value="Genomic_DNA"/>
</dbReference>
<organism evidence="1 3">
    <name type="scientific">Phytophthora infestans (strain T30-4)</name>
    <name type="common">Potato late blight agent</name>
    <dbReference type="NCBI Taxonomy" id="403677"/>
    <lineage>
        <taxon>Eukaryota</taxon>
        <taxon>Sar</taxon>
        <taxon>Stramenopiles</taxon>
        <taxon>Oomycota</taxon>
        <taxon>Peronosporomycetes</taxon>
        <taxon>Peronosporales</taxon>
        <taxon>Peronosporaceae</taxon>
        <taxon>Phytophthora</taxon>
    </lineage>
</organism>
<dbReference type="KEGG" id="pif:PITG_09018"/>
<proteinExistence type="predicted"/>
<dbReference type="KEGG" id="pif:PITG_09033"/>